<protein>
    <submittedName>
        <fullName evidence="1">Uncharacterized protein</fullName>
    </submittedName>
</protein>
<gene>
    <name evidence="1" type="ORF">FRACYDRAFT_237108</name>
</gene>
<dbReference type="AlphaFoldDB" id="A0A1E7FL22"/>
<organism evidence="1 2">
    <name type="scientific">Fragilariopsis cylindrus CCMP1102</name>
    <dbReference type="NCBI Taxonomy" id="635003"/>
    <lineage>
        <taxon>Eukaryota</taxon>
        <taxon>Sar</taxon>
        <taxon>Stramenopiles</taxon>
        <taxon>Ochrophyta</taxon>
        <taxon>Bacillariophyta</taxon>
        <taxon>Bacillariophyceae</taxon>
        <taxon>Bacillariophycidae</taxon>
        <taxon>Bacillariales</taxon>
        <taxon>Bacillariaceae</taxon>
        <taxon>Fragilariopsis</taxon>
    </lineage>
</organism>
<reference evidence="1 2" key="1">
    <citation type="submission" date="2016-09" db="EMBL/GenBank/DDBJ databases">
        <title>Extensive genetic diversity and differential bi-allelic expression allows diatom success in the polar Southern Ocean.</title>
        <authorList>
            <consortium name="DOE Joint Genome Institute"/>
            <person name="Mock T."/>
            <person name="Otillar R.P."/>
            <person name="Strauss J."/>
            <person name="Dupont C."/>
            <person name="Frickenhaus S."/>
            <person name="Maumus F."/>
            <person name="Mcmullan M."/>
            <person name="Sanges R."/>
            <person name="Schmutz J."/>
            <person name="Toseland A."/>
            <person name="Valas R."/>
            <person name="Veluchamy A."/>
            <person name="Ward B.J."/>
            <person name="Allen A."/>
            <person name="Barry K."/>
            <person name="Falciatore A."/>
            <person name="Ferrante M."/>
            <person name="Fortunato A.E."/>
            <person name="Gloeckner G."/>
            <person name="Gruber A."/>
            <person name="Hipkin R."/>
            <person name="Janech M."/>
            <person name="Kroth P."/>
            <person name="Leese F."/>
            <person name="Lindquist E."/>
            <person name="Lyon B.R."/>
            <person name="Martin J."/>
            <person name="Mayer C."/>
            <person name="Parker M."/>
            <person name="Quesneville H."/>
            <person name="Raymond J."/>
            <person name="Uhlig C."/>
            <person name="Valentin K.U."/>
            <person name="Worden A.Z."/>
            <person name="Armbrust E.V."/>
            <person name="Bowler C."/>
            <person name="Green B."/>
            <person name="Moulton V."/>
            <person name="Van Oosterhout C."/>
            <person name="Grigoriev I."/>
        </authorList>
    </citation>
    <scope>NUCLEOTIDE SEQUENCE [LARGE SCALE GENOMIC DNA]</scope>
    <source>
        <strain evidence="1 2">CCMP1102</strain>
    </source>
</reference>
<keyword evidence="2" id="KW-1185">Reference proteome</keyword>
<accession>A0A1E7FL22</accession>
<sequence length="141" mass="15743">MLDIEEYAKAKGIPVESIPADVFKSAQEKSYALRKAENPKAEAFQKMCVSTQELLKSCASNSEDSSGSSPFPAACMNQAVNHMECLINKRETAYQTAVKLAGKEACERIFPYYEDNKKKALDMMEVYKHDAAGEKKDVFWG</sequence>
<dbReference type="EMBL" id="KV784356">
    <property type="protein sequence ID" value="OEU18827.1"/>
    <property type="molecule type" value="Genomic_DNA"/>
</dbReference>
<proteinExistence type="predicted"/>
<dbReference type="InParanoid" id="A0A1E7FL22"/>
<evidence type="ECO:0000313" key="1">
    <source>
        <dbReference type="EMBL" id="OEU18827.1"/>
    </source>
</evidence>
<dbReference type="KEGG" id="fcy:FRACYDRAFT_237108"/>
<evidence type="ECO:0000313" key="2">
    <source>
        <dbReference type="Proteomes" id="UP000095751"/>
    </source>
</evidence>
<dbReference type="Proteomes" id="UP000095751">
    <property type="component" value="Unassembled WGS sequence"/>
</dbReference>
<name>A0A1E7FL22_9STRA</name>
<dbReference type="OrthoDB" id="37364at2759"/>